<dbReference type="InterPro" id="IPR015421">
    <property type="entry name" value="PyrdxlP-dep_Trfase_major"/>
</dbReference>
<proteinExistence type="inferred from homology"/>
<dbReference type="AlphaFoldDB" id="A0A1V2EUB0"/>
<comment type="caution">
    <text evidence="10">The sequence shown here is derived from an EMBL/GenBank/DDBJ whole genome shotgun (WGS) entry which is preliminary data.</text>
</comment>
<accession>A0A1V2EUB0</accession>
<evidence type="ECO:0000256" key="4">
    <source>
        <dbReference type="ARBA" id="ARBA00022576"/>
    </source>
</evidence>
<dbReference type="InterPro" id="IPR050596">
    <property type="entry name" value="AspAT/PAT-like"/>
</dbReference>
<dbReference type="PANTHER" id="PTHR46383:SF1">
    <property type="entry name" value="ASPARTATE AMINOTRANSFERASE"/>
    <property type="match status" value="1"/>
</dbReference>
<dbReference type="Pfam" id="PF00155">
    <property type="entry name" value="Aminotran_1_2"/>
    <property type="match status" value="1"/>
</dbReference>
<dbReference type="GO" id="GO:0006520">
    <property type="term" value="P:amino acid metabolic process"/>
    <property type="evidence" value="ECO:0007669"/>
    <property type="project" value="InterPro"/>
</dbReference>
<dbReference type="Gene3D" id="3.90.1150.10">
    <property type="entry name" value="Aspartate Aminotransferase, domain 1"/>
    <property type="match status" value="1"/>
</dbReference>
<dbReference type="CDD" id="cd00609">
    <property type="entry name" value="AAT_like"/>
    <property type="match status" value="1"/>
</dbReference>
<dbReference type="InterPro" id="IPR015422">
    <property type="entry name" value="PyrdxlP-dep_Trfase_small"/>
</dbReference>
<dbReference type="SUPFAM" id="SSF53383">
    <property type="entry name" value="PLP-dependent transferases"/>
    <property type="match status" value="1"/>
</dbReference>
<dbReference type="PANTHER" id="PTHR46383">
    <property type="entry name" value="ASPARTATE AMINOTRANSFERASE"/>
    <property type="match status" value="1"/>
</dbReference>
<feature type="domain" description="Aminotransferase class I/classII large" evidence="9">
    <location>
        <begin position="30"/>
        <end position="391"/>
    </location>
</feature>
<dbReference type="GO" id="GO:0004069">
    <property type="term" value="F:L-aspartate:2-oxoglutarate aminotransferase activity"/>
    <property type="evidence" value="ECO:0007669"/>
    <property type="project" value="UniProtKB-EC"/>
</dbReference>
<organism evidence="10 11">
    <name type="scientific">Sphingomonas jeddahensis</name>
    <dbReference type="NCBI Taxonomy" id="1915074"/>
    <lineage>
        <taxon>Bacteria</taxon>
        <taxon>Pseudomonadati</taxon>
        <taxon>Pseudomonadota</taxon>
        <taxon>Alphaproteobacteria</taxon>
        <taxon>Sphingomonadales</taxon>
        <taxon>Sphingomonadaceae</taxon>
        <taxon>Sphingomonas</taxon>
    </lineage>
</organism>
<gene>
    <name evidence="10" type="ORF">SPHI_17580</name>
</gene>
<dbReference type="FunFam" id="3.40.640.10:FF:000033">
    <property type="entry name" value="Aspartate aminotransferase"/>
    <property type="match status" value="1"/>
</dbReference>
<comment type="catalytic activity">
    <reaction evidence="7">
        <text>L-aspartate + 2-oxoglutarate = oxaloacetate + L-glutamate</text>
        <dbReference type="Rhea" id="RHEA:21824"/>
        <dbReference type="ChEBI" id="CHEBI:16452"/>
        <dbReference type="ChEBI" id="CHEBI:16810"/>
        <dbReference type="ChEBI" id="CHEBI:29985"/>
        <dbReference type="ChEBI" id="CHEBI:29991"/>
        <dbReference type="EC" id="2.6.1.1"/>
    </reaction>
</comment>
<comment type="subunit">
    <text evidence="3">Homodimer.</text>
</comment>
<dbReference type="InterPro" id="IPR015424">
    <property type="entry name" value="PyrdxlP-dep_Trfase"/>
</dbReference>
<dbReference type="Proteomes" id="UP000188729">
    <property type="component" value="Unassembled WGS sequence"/>
</dbReference>
<dbReference type="STRING" id="1915074.SPHI_17580"/>
<comment type="similarity">
    <text evidence="2 8">Belongs to the class-I pyridoxal-phosphate-dependent aminotransferase family.</text>
</comment>
<evidence type="ECO:0000313" key="11">
    <source>
        <dbReference type="Proteomes" id="UP000188729"/>
    </source>
</evidence>
<evidence type="ECO:0000256" key="5">
    <source>
        <dbReference type="ARBA" id="ARBA00022679"/>
    </source>
</evidence>
<dbReference type="InterPro" id="IPR004839">
    <property type="entry name" value="Aminotransferase_I/II_large"/>
</dbReference>
<dbReference type="OrthoDB" id="9763453at2"/>
<reference evidence="10 11" key="1">
    <citation type="submission" date="2016-11" db="EMBL/GenBank/DDBJ databases">
        <title>Genome sequence of Sphingomonas jeddahensis G39.</title>
        <authorList>
            <person name="Poehlein A."/>
            <person name="Wuebbeler J.H."/>
            <person name="Steinbuechel A."/>
            <person name="Daniel R."/>
        </authorList>
    </citation>
    <scope>NUCLEOTIDE SEQUENCE [LARGE SCALE GENOMIC DNA]</scope>
    <source>
        <strain evidence="10 11">G39</strain>
    </source>
</reference>
<keyword evidence="4 8" id="KW-0032">Aminotransferase</keyword>
<dbReference type="EC" id="2.6.1.-" evidence="8"/>
<evidence type="ECO:0000256" key="1">
    <source>
        <dbReference type="ARBA" id="ARBA00001933"/>
    </source>
</evidence>
<dbReference type="InterPro" id="IPR004838">
    <property type="entry name" value="NHTrfase_class1_PyrdxlP-BS"/>
</dbReference>
<evidence type="ECO:0000313" key="10">
    <source>
        <dbReference type="EMBL" id="ONF96143.1"/>
    </source>
</evidence>
<comment type="cofactor">
    <cofactor evidence="1 8">
        <name>pyridoxal 5'-phosphate</name>
        <dbReference type="ChEBI" id="CHEBI:597326"/>
    </cofactor>
</comment>
<dbReference type="PROSITE" id="PS00105">
    <property type="entry name" value="AA_TRANSFER_CLASS_1"/>
    <property type="match status" value="1"/>
</dbReference>
<evidence type="ECO:0000256" key="8">
    <source>
        <dbReference type="RuleBase" id="RU000481"/>
    </source>
</evidence>
<keyword evidence="11" id="KW-1185">Reference proteome</keyword>
<evidence type="ECO:0000259" key="9">
    <source>
        <dbReference type="Pfam" id="PF00155"/>
    </source>
</evidence>
<dbReference type="RefSeq" id="WP_076744525.1">
    <property type="nucleotide sequence ID" value="NZ_MPSB01000006.1"/>
</dbReference>
<protein>
    <recommendedName>
        <fullName evidence="8">Aminotransferase</fullName>
        <ecNumber evidence="8">2.6.1.-</ecNumber>
    </recommendedName>
</protein>
<dbReference type="Gene3D" id="3.40.640.10">
    <property type="entry name" value="Type I PLP-dependent aspartate aminotransferase-like (Major domain)"/>
    <property type="match status" value="1"/>
</dbReference>
<keyword evidence="6" id="KW-0663">Pyridoxal phosphate</keyword>
<dbReference type="GO" id="GO:0030170">
    <property type="term" value="F:pyridoxal phosphate binding"/>
    <property type="evidence" value="ECO:0007669"/>
    <property type="project" value="InterPro"/>
</dbReference>
<evidence type="ECO:0000256" key="7">
    <source>
        <dbReference type="ARBA" id="ARBA00049185"/>
    </source>
</evidence>
<evidence type="ECO:0000256" key="3">
    <source>
        <dbReference type="ARBA" id="ARBA00011738"/>
    </source>
</evidence>
<dbReference type="EMBL" id="MPSB01000006">
    <property type="protein sequence ID" value="ONF96143.1"/>
    <property type="molecule type" value="Genomic_DNA"/>
</dbReference>
<name>A0A1V2EUB0_9SPHN</name>
<evidence type="ECO:0000256" key="2">
    <source>
        <dbReference type="ARBA" id="ARBA00007441"/>
    </source>
</evidence>
<sequence>MKTSAALDRISPSPTLAITTKVQELKRAGTDVIGLGAGEPDFDTPDFVKEAAIEAIRRGQTKYTNVDGTPELKDAIVAKFKRDNSLTYTPQQISVNVGGKHTLFNALVATVEAGDEVIVPAPYWVSYPDVVQFAGGTPVIVAAGPEHGYKLTPAMLEAAITPRTKWLILNSPSNPTGAAYTVAELKALGEVLERHPHVWIFADDMYEHIVYDDFKFATIAEVCPSLYERTLTVNGCSKAYAMTGWRIGFAGGAPWLIKAMAKLQSQSTSNPCSIAQAAATAALNGDQSFLAERNAAFKTRRDLVVAMLNDTPGITCPTPEGAFYVYPEVSGLIGKTTPKGLKIETDSDFVGYLLEHARVAAVQGVAFGLSPAMRISYATNDEILREACTRIQQACGALK</sequence>
<keyword evidence="5 8" id="KW-0808">Transferase</keyword>
<evidence type="ECO:0000256" key="6">
    <source>
        <dbReference type="ARBA" id="ARBA00022898"/>
    </source>
</evidence>